<dbReference type="Gene3D" id="1.10.420.10">
    <property type="entry name" value="Peroxidase, domain 2"/>
    <property type="match status" value="1"/>
</dbReference>
<dbReference type="GO" id="GO:0042744">
    <property type="term" value="P:hydrogen peroxide catabolic process"/>
    <property type="evidence" value="ECO:0007669"/>
    <property type="project" value="TreeGrafter"/>
</dbReference>
<dbReference type="Pfam" id="PF00141">
    <property type="entry name" value="peroxidase"/>
    <property type="match status" value="1"/>
</dbReference>
<dbReference type="Gene3D" id="1.10.520.10">
    <property type="match status" value="1"/>
</dbReference>
<dbReference type="InterPro" id="IPR010255">
    <property type="entry name" value="Haem_peroxidase_sf"/>
</dbReference>
<evidence type="ECO:0000256" key="1">
    <source>
        <dbReference type="ARBA" id="ARBA00003917"/>
    </source>
</evidence>
<dbReference type="InterPro" id="IPR019794">
    <property type="entry name" value="Peroxidases_AS"/>
</dbReference>
<evidence type="ECO:0000256" key="5">
    <source>
        <dbReference type="ARBA" id="ARBA00022559"/>
    </source>
</evidence>
<evidence type="ECO:0000256" key="13">
    <source>
        <dbReference type="ARBA" id="ARBA00049265"/>
    </source>
</evidence>
<keyword evidence="15" id="KW-0472">Membrane</keyword>
<dbReference type="EC" id="1.11.1.-" evidence="14"/>
<evidence type="ECO:0000256" key="2">
    <source>
        <dbReference type="ARBA" id="ARBA00004305"/>
    </source>
</evidence>
<keyword evidence="9 14" id="KW-0560">Oxidoreductase</keyword>
<comment type="similarity">
    <text evidence="4">Belongs to the peroxidase family. Cytochrome c peroxidase subfamily.</text>
</comment>
<dbReference type="AlphaFoldDB" id="A0A0W4ZPL7"/>
<dbReference type="FunFam" id="1.10.520.10:FF:000005">
    <property type="entry name" value="Cytochrome c peroxidase"/>
    <property type="match status" value="1"/>
</dbReference>
<dbReference type="RefSeq" id="XP_018227087.1">
    <property type="nucleotide sequence ID" value="XM_018369373.1"/>
</dbReference>
<keyword evidence="11" id="KW-0496">Mitochondrion</keyword>
<dbReference type="PROSITE" id="PS00435">
    <property type="entry name" value="PEROXIDASE_1"/>
    <property type="match status" value="1"/>
</dbReference>
<comment type="function">
    <text evidence="1">Destroys radicals which are normally produced within the cells and which are toxic to biological systems.</text>
</comment>
<dbReference type="GO" id="GO:0000302">
    <property type="term" value="P:response to reactive oxygen species"/>
    <property type="evidence" value="ECO:0007669"/>
    <property type="project" value="TreeGrafter"/>
</dbReference>
<name>A0A0W4ZPL7_PNEC8</name>
<evidence type="ECO:0000256" key="8">
    <source>
        <dbReference type="ARBA" id="ARBA00022946"/>
    </source>
</evidence>
<accession>A0A0W4ZPL7</accession>
<keyword evidence="6" id="KW-0349">Heme</keyword>
<reference evidence="18" key="1">
    <citation type="journal article" date="2016" name="Nat. Commun.">
        <title>Genome analysis of three Pneumocystis species reveals adaptation mechanisms to life exclusively in mammalian hosts.</title>
        <authorList>
            <person name="Ma L."/>
            <person name="Chen Z."/>
            <person name="Huang D.W."/>
            <person name="Kutty G."/>
            <person name="Ishihara M."/>
            <person name="Wang H."/>
            <person name="Abouelleil A."/>
            <person name="Bishop L."/>
            <person name="Davey E."/>
            <person name="Deng R."/>
            <person name="Deng X."/>
            <person name="Fan L."/>
            <person name="Fantoni G."/>
            <person name="Fitzgerald M."/>
            <person name="Gogineni E."/>
            <person name="Goldberg J.M."/>
            <person name="Handley G."/>
            <person name="Hu X."/>
            <person name="Huber C."/>
            <person name="Jiao X."/>
            <person name="Jones K."/>
            <person name="Levin J.Z."/>
            <person name="Liu Y."/>
            <person name="Macdonald P."/>
            <person name="Melnikov A."/>
            <person name="Raley C."/>
            <person name="Sassi M."/>
            <person name="Sherman B.T."/>
            <person name="Song X."/>
            <person name="Sykes S."/>
            <person name="Tran B."/>
            <person name="Walsh L."/>
            <person name="Xia Y."/>
            <person name="Yang J."/>
            <person name="Young S."/>
            <person name="Zeng Q."/>
            <person name="Zheng X."/>
            <person name="Stephens R."/>
            <person name="Nusbaum C."/>
            <person name="Birren B.W."/>
            <person name="Azadi P."/>
            <person name="Lempicki R.A."/>
            <person name="Cuomo C.A."/>
            <person name="Kovacs J.A."/>
        </authorList>
    </citation>
    <scope>NUCLEOTIDE SEQUENCE [LARGE SCALE GENOMIC DNA]</scope>
    <source>
        <strain evidence="18">B80</strain>
    </source>
</reference>
<proteinExistence type="inferred from homology"/>
<evidence type="ECO:0000256" key="4">
    <source>
        <dbReference type="ARBA" id="ARBA00005997"/>
    </source>
</evidence>
<evidence type="ECO:0000313" key="17">
    <source>
        <dbReference type="EMBL" id="KTW30296.1"/>
    </source>
</evidence>
<dbReference type="EMBL" id="LFVZ01000003">
    <property type="protein sequence ID" value="KTW30296.1"/>
    <property type="molecule type" value="Genomic_DNA"/>
</dbReference>
<evidence type="ECO:0000313" key="18">
    <source>
        <dbReference type="Proteomes" id="UP000054454"/>
    </source>
</evidence>
<dbReference type="GO" id="GO:0034599">
    <property type="term" value="P:cellular response to oxidative stress"/>
    <property type="evidence" value="ECO:0007669"/>
    <property type="project" value="InterPro"/>
</dbReference>
<keyword evidence="15" id="KW-0812">Transmembrane</keyword>
<evidence type="ECO:0000256" key="11">
    <source>
        <dbReference type="ARBA" id="ARBA00023128"/>
    </source>
</evidence>
<dbReference type="GO" id="GO:0005759">
    <property type="term" value="C:mitochondrial matrix"/>
    <property type="evidence" value="ECO:0007669"/>
    <property type="project" value="UniProtKB-SubCell"/>
</dbReference>
<dbReference type="FunFam" id="1.10.420.10:FF:000009">
    <property type="entry name" value="Ascorbate peroxidase"/>
    <property type="match status" value="1"/>
</dbReference>
<dbReference type="VEuPathDB" id="FungiDB:T552_00771"/>
<feature type="domain" description="Plant heme peroxidase family profile" evidence="16">
    <location>
        <begin position="146"/>
        <end position="335"/>
    </location>
</feature>
<dbReference type="InterPro" id="IPR019793">
    <property type="entry name" value="Peroxidases_heam-ligand_BS"/>
</dbReference>
<dbReference type="GO" id="GO:0005758">
    <property type="term" value="C:mitochondrial intermembrane space"/>
    <property type="evidence" value="ECO:0007669"/>
    <property type="project" value="UniProtKB-SubCell"/>
</dbReference>
<evidence type="ECO:0000259" key="16">
    <source>
        <dbReference type="PROSITE" id="PS50873"/>
    </source>
</evidence>
<keyword evidence="7" id="KW-0479">Metal-binding</keyword>
<comment type="subcellular location">
    <subcellularLocation>
        <location evidence="3">Mitochondrion intermembrane space</location>
    </subcellularLocation>
    <subcellularLocation>
        <location evidence="2">Mitochondrion matrix</location>
    </subcellularLocation>
</comment>
<evidence type="ECO:0000256" key="10">
    <source>
        <dbReference type="ARBA" id="ARBA00023004"/>
    </source>
</evidence>
<keyword evidence="15" id="KW-1133">Transmembrane helix</keyword>
<dbReference type="GeneID" id="28935575"/>
<evidence type="ECO:0000256" key="14">
    <source>
        <dbReference type="RuleBase" id="RU363051"/>
    </source>
</evidence>
<evidence type="ECO:0000256" key="6">
    <source>
        <dbReference type="ARBA" id="ARBA00022617"/>
    </source>
</evidence>
<dbReference type="CDD" id="cd00691">
    <property type="entry name" value="ascorbate_peroxidase"/>
    <property type="match status" value="1"/>
</dbReference>
<gene>
    <name evidence="17" type="ORF">T552_00771</name>
</gene>
<dbReference type="PROSITE" id="PS00436">
    <property type="entry name" value="PEROXIDASE_2"/>
    <property type="match status" value="1"/>
</dbReference>
<dbReference type="InterPro" id="IPR002016">
    <property type="entry name" value="Haem_peroxidase"/>
</dbReference>
<dbReference type="OrthoDB" id="2859658at2759"/>
<dbReference type="InterPro" id="IPR044831">
    <property type="entry name" value="Ccp1-like"/>
</dbReference>
<evidence type="ECO:0000256" key="12">
    <source>
        <dbReference type="ARBA" id="ARBA00038574"/>
    </source>
</evidence>
<comment type="caution">
    <text evidence="17">The sequence shown here is derived from an EMBL/GenBank/DDBJ whole genome shotgun (WGS) entry which is preliminary data.</text>
</comment>
<dbReference type="InterPro" id="IPR002207">
    <property type="entry name" value="Peroxidase_I"/>
</dbReference>
<keyword evidence="5 14" id="KW-0575">Peroxidase</keyword>
<keyword evidence="8" id="KW-0809">Transit peptide</keyword>
<dbReference type="PRINTS" id="PR00459">
    <property type="entry name" value="ASPEROXIDASE"/>
</dbReference>
<dbReference type="GO" id="GO:0004130">
    <property type="term" value="F:cytochrome-c peroxidase activity"/>
    <property type="evidence" value="ECO:0007669"/>
    <property type="project" value="UniProtKB-EC"/>
</dbReference>
<keyword evidence="10" id="KW-0408">Iron</keyword>
<protein>
    <recommendedName>
        <fullName evidence="14">Peroxidase</fullName>
        <ecNumber evidence="14">1.11.1.-</ecNumber>
    </recommendedName>
</protein>
<feature type="transmembrane region" description="Helical" evidence="15">
    <location>
        <begin position="39"/>
        <end position="59"/>
    </location>
</feature>
<evidence type="ECO:0000256" key="7">
    <source>
        <dbReference type="ARBA" id="ARBA00022723"/>
    </source>
</evidence>
<dbReference type="PANTHER" id="PTHR31356">
    <property type="entry name" value="THYLAKOID LUMENAL 29 KDA PROTEIN, CHLOROPLASTIC-RELATED"/>
    <property type="match status" value="1"/>
</dbReference>
<dbReference type="PRINTS" id="PR00458">
    <property type="entry name" value="PEROXIDASE"/>
</dbReference>
<comment type="subunit">
    <text evidence="12">Forms a one-to-one complex with cytochrome c.</text>
</comment>
<dbReference type="GO" id="GO:0020037">
    <property type="term" value="F:heme binding"/>
    <property type="evidence" value="ECO:0007669"/>
    <property type="project" value="UniProtKB-UniRule"/>
</dbReference>
<dbReference type="Proteomes" id="UP000054454">
    <property type="component" value="Unassembled WGS sequence"/>
</dbReference>
<organism evidence="17 18">
    <name type="scientific">Pneumocystis carinii (strain B80)</name>
    <name type="common">Rat pneumocystis pneumonia agent</name>
    <name type="synonym">Pneumocystis carinii f. sp. carinii</name>
    <dbReference type="NCBI Taxonomy" id="1408658"/>
    <lineage>
        <taxon>Eukaryota</taxon>
        <taxon>Fungi</taxon>
        <taxon>Dikarya</taxon>
        <taxon>Ascomycota</taxon>
        <taxon>Taphrinomycotina</taxon>
        <taxon>Pneumocystomycetes</taxon>
        <taxon>Pneumocystaceae</taxon>
        <taxon>Pneumocystis</taxon>
    </lineage>
</organism>
<sequence>MSFKQCFSAFQASTRVSIFTVKNSARRLYSTSTKSSSRGFLYGGVLISASLLGCGYYYYNYRMDSYGFLKYKDKVQKDYHKVYREIAELMNSEEVEDYDDGSLGPILVRLGWHSSGTYNKETNAGGSNGATMRFEPESKHSANAGLDVAREALEKIKKKNPWISYSDLWTLAAVCAIQEMSGPSIPWRPGRVDADSTRCPPDGLLPDASKEQNHLRDIFYRMGFNDQEIVALSGAHALGQCHTDRSGYTGHWTFSPTVFTNEYYKMLLNEKWNCKKWDGPKQFEDKSKSLMMLPTDISLIKDKEFKKYVELYAKDEKKFFEDFSKAFSKLLELGVPHFDQEPIIFKHIVD</sequence>
<dbReference type="GO" id="GO:0046872">
    <property type="term" value="F:metal ion binding"/>
    <property type="evidence" value="ECO:0007669"/>
    <property type="project" value="UniProtKB-UniRule"/>
</dbReference>
<evidence type="ECO:0000256" key="9">
    <source>
        <dbReference type="ARBA" id="ARBA00023002"/>
    </source>
</evidence>
<keyword evidence="18" id="KW-1185">Reference proteome</keyword>
<comment type="catalytic activity">
    <reaction evidence="13">
        <text>2 Fe(II)-[cytochrome c] + H2O2 + 2 H(+) = 2 Fe(III)-[cytochrome c] + 2 H2O</text>
        <dbReference type="Rhea" id="RHEA:16581"/>
        <dbReference type="Rhea" id="RHEA-COMP:10350"/>
        <dbReference type="Rhea" id="RHEA-COMP:14399"/>
        <dbReference type="ChEBI" id="CHEBI:15377"/>
        <dbReference type="ChEBI" id="CHEBI:15378"/>
        <dbReference type="ChEBI" id="CHEBI:16240"/>
        <dbReference type="ChEBI" id="CHEBI:29033"/>
        <dbReference type="ChEBI" id="CHEBI:29034"/>
        <dbReference type="EC" id="1.11.1.5"/>
    </reaction>
</comment>
<evidence type="ECO:0000256" key="15">
    <source>
        <dbReference type="SAM" id="Phobius"/>
    </source>
</evidence>
<dbReference type="SUPFAM" id="SSF48113">
    <property type="entry name" value="Heme-dependent peroxidases"/>
    <property type="match status" value="1"/>
</dbReference>
<dbReference type="PROSITE" id="PS50873">
    <property type="entry name" value="PEROXIDASE_4"/>
    <property type="match status" value="1"/>
</dbReference>
<dbReference type="PANTHER" id="PTHR31356:SF58">
    <property type="entry name" value="CYTOCHROME C PEROXIDASE, MITOCHONDRIAL"/>
    <property type="match status" value="1"/>
</dbReference>
<evidence type="ECO:0000256" key="3">
    <source>
        <dbReference type="ARBA" id="ARBA00004569"/>
    </source>
</evidence>